<dbReference type="KEGG" id="vg:80101624"/>
<organism evidence="2 3">
    <name type="scientific">Pseudomonas phage vB_PA45_GUMS</name>
    <dbReference type="NCBI Taxonomy" id="2656517"/>
    <lineage>
        <taxon>Viruses</taxon>
        <taxon>Duplodnaviria</taxon>
        <taxon>Heunggongvirae</taxon>
        <taxon>Uroviricota</taxon>
        <taxon>Caudoviricetes</taxon>
        <taxon>Vandenendeviridae</taxon>
        <taxon>Skurskavirinae</taxon>
        <taxon>Pakpunavirus</taxon>
        <taxon>Pakpunavirus GUMS</taxon>
    </lineage>
</organism>
<proteinExistence type="predicted"/>
<reference evidence="3" key="1">
    <citation type="journal article" date="2021" name="Viruses">
        <title>Improving the Inhibitory Effect of Phages against Pseudomonas aeruginosa Isolated from a Burn Patient Using a Combination of Phages and Antibiotics.</title>
        <authorList>
            <person name="Aghaee B.L."/>
            <person name="Khan Mirzaei M."/>
            <person name="Alikhani M.Y."/>
            <person name="Mojtahedi A."/>
            <person name="Maurice C.F."/>
        </authorList>
    </citation>
    <scope>NUCLEOTIDE SEQUENCE [LARGE SCALE GENOMIC DNA]</scope>
</reference>
<evidence type="ECO:0000313" key="3">
    <source>
        <dbReference type="Proteomes" id="UP000681715"/>
    </source>
</evidence>
<dbReference type="GeneID" id="80101624"/>
<keyword evidence="1" id="KW-0812">Transmembrane</keyword>
<evidence type="ECO:0000313" key="2">
    <source>
        <dbReference type="EMBL" id="QGK90213.1"/>
    </source>
</evidence>
<protein>
    <submittedName>
        <fullName evidence="2">Uncharacterized protein</fullName>
    </submittedName>
</protein>
<evidence type="ECO:0000256" key="1">
    <source>
        <dbReference type="SAM" id="Phobius"/>
    </source>
</evidence>
<name>A0A8T8BG48_9CAUD</name>
<keyword evidence="1" id="KW-0472">Membrane</keyword>
<dbReference type="RefSeq" id="YP_010764798.1">
    <property type="nucleotide sequence ID" value="NC_073619.1"/>
</dbReference>
<keyword evidence="1" id="KW-1133">Transmembrane helix</keyword>
<dbReference type="EMBL" id="MN563785">
    <property type="protein sequence ID" value="QGK90213.1"/>
    <property type="molecule type" value="Genomic_DNA"/>
</dbReference>
<accession>A0A8T8BG48</accession>
<keyword evidence="3" id="KW-1185">Reference proteome</keyword>
<dbReference type="Proteomes" id="UP000681715">
    <property type="component" value="Segment"/>
</dbReference>
<feature type="transmembrane region" description="Helical" evidence="1">
    <location>
        <begin position="102"/>
        <end position="122"/>
    </location>
</feature>
<sequence length="132" mass="15133">MLWNRTTYRSAARARYSRFTGLRSREPKSVNAIYHCTTLVGGGDSNPNNRVTTERQHPGYTISTRIMPSRLKAHTEECSGLDLIGAVTGDRTRNTRLKVWRFIHLIYNCIVWCARLVTIQVLRNFNPVLLPS</sequence>